<accession>A0A9Q3HE23</accession>
<dbReference type="Proteomes" id="UP000765509">
    <property type="component" value="Unassembled WGS sequence"/>
</dbReference>
<keyword evidence="3" id="KW-1185">Reference proteome</keyword>
<evidence type="ECO:0000313" key="3">
    <source>
        <dbReference type="Proteomes" id="UP000765509"/>
    </source>
</evidence>
<evidence type="ECO:0000313" key="2">
    <source>
        <dbReference type="EMBL" id="MBW0501491.1"/>
    </source>
</evidence>
<dbReference type="AlphaFoldDB" id="A0A9Q3HE23"/>
<name>A0A9Q3HE23_9BASI</name>
<dbReference type="EMBL" id="AVOT02016344">
    <property type="protein sequence ID" value="MBW0501491.1"/>
    <property type="molecule type" value="Genomic_DNA"/>
</dbReference>
<organism evidence="2 3">
    <name type="scientific">Austropuccinia psidii MF-1</name>
    <dbReference type="NCBI Taxonomy" id="1389203"/>
    <lineage>
        <taxon>Eukaryota</taxon>
        <taxon>Fungi</taxon>
        <taxon>Dikarya</taxon>
        <taxon>Basidiomycota</taxon>
        <taxon>Pucciniomycotina</taxon>
        <taxon>Pucciniomycetes</taxon>
        <taxon>Pucciniales</taxon>
        <taxon>Sphaerophragmiaceae</taxon>
        <taxon>Austropuccinia</taxon>
    </lineage>
</organism>
<protein>
    <recommendedName>
        <fullName evidence="4">CCHC-type domain-containing protein</fullName>
    </recommendedName>
</protein>
<feature type="compositionally biased region" description="Basic and acidic residues" evidence="1">
    <location>
        <begin position="62"/>
        <end position="73"/>
    </location>
</feature>
<evidence type="ECO:0008006" key="4">
    <source>
        <dbReference type="Google" id="ProtNLM"/>
    </source>
</evidence>
<sequence length="103" mass="12042">MRNKKLLTKLPVDLENAVKFRLPKESTLDEISNTLQEVRIRTSIGRHNFHIPGNNRENQTLEAKEAPDPEELKKTKTCHNCRSPTHYADNCAKEKKEIFEREE</sequence>
<dbReference type="Gene3D" id="4.10.60.10">
    <property type="entry name" value="Zinc finger, CCHC-type"/>
    <property type="match status" value="1"/>
</dbReference>
<gene>
    <name evidence="2" type="ORF">O181_041206</name>
</gene>
<feature type="region of interest" description="Disordered" evidence="1">
    <location>
        <begin position="47"/>
        <end position="73"/>
    </location>
</feature>
<reference evidence="2" key="1">
    <citation type="submission" date="2021-03" db="EMBL/GenBank/DDBJ databases">
        <title>Draft genome sequence of rust myrtle Austropuccinia psidii MF-1, a brazilian biotype.</title>
        <authorList>
            <person name="Quecine M.C."/>
            <person name="Pachon D.M.R."/>
            <person name="Bonatelli M.L."/>
            <person name="Correr F.H."/>
            <person name="Franceschini L.M."/>
            <person name="Leite T.F."/>
            <person name="Margarido G.R.A."/>
            <person name="Almeida C.A."/>
            <person name="Ferrarezi J.A."/>
            <person name="Labate C.A."/>
        </authorList>
    </citation>
    <scope>NUCLEOTIDE SEQUENCE</scope>
    <source>
        <strain evidence="2">MF-1</strain>
    </source>
</reference>
<proteinExistence type="predicted"/>
<comment type="caution">
    <text evidence="2">The sequence shown here is derived from an EMBL/GenBank/DDBJ whole genome shotgun (WGS) entry which is preliminary data.</text>
</comment>
<evidence type="ECO:0000256" key="1">
    <source>
        <dbReference type="SAM" id="MobiDB-lite"/>
    </source>
</evidence>